<accession>A0A0E9P7N6</accession>
<name>A0A0E9P7N6_ANGAN</name>
<proteinExistence type="predicted"/>
<protein>
    <submittedName>
        <fullName evidence="1">Uncharacterized protein</fullName>
    </submittedName>
</protein>
<organism evidence="1">
    <name type="scientific">Anguilla anguilla</name>
    <name type="common">European freshwater eel</name>
    <name type="synonym">Muraena anguilla</name>
    <dbReference type="NCBI Taxonomy" id="7936"/>
    <lineage>
        <taxon>Eukaryota</taxon>
        <taxon>Metazoa</taxon>
        <taxon>Chordata</taxon>
        <taxon>Craniata</taxon>
        <taxon>Vertebrata</taxon>
        <taxon>Euteleostomi</taxon>
        <taxon>Actinopterygii</taxon>
        <taxon>Neopterygii</taxon>
        <taxon>Teleostei</taxon>
        <taxon>Anguilliformes</taxon>
        <taxon>Anguillidae</taxon>
        <taxon>Anguilla</taxon>
    </lineage>
</organism>
<evidence type="ECO:0000313" key="1">
    <source>
        <dbReference type="EMBL" id="JAH00292.1"/>
    </source>
</evidence>
<reference evidence="1" key="1">
    <citation type="submission" date="2014-11" db="EMBL/GenBank/DDBJ databases">
        <authorList>
            <person name="Amaro Gonzalez C."/>
        </authorList>
    </citation>
    <scope>NUCLEOTIDE SEQUENCE</scope>
</reference>
<sequence>MQVGDSMIIFLFTKQKRPSCCPVSLSELASSDEPTRH</sequence>
<reference evidence="1" key="2">
    <citation type="journal article" date="2015" name="Fish Shellfish Immunol.">
        <title>Early steps in the European eel (Anguilla anguilla)-Vibrio vulnificus interaction in the gills: Role of the RtxA13 toxin.</title>
        <authorList>
            <person name="Callol A."/>
            <person name="Pajuelo D."/>
            <person name="Ebbesson L."/>
            <person name="Teles M."/>
            <person name="MacKenzie S."/>
            <person name="Amaro C."/>
        </authorList>
    </citation>
    <scope>NUCLEOTIDE SEQUENCE</scope>
</reference>
<dbReference type="EMBL" id="GBXM01108285">
    <property type="protein sequence ID" value="JAH00292.1"/>
    <property type="molecule type" value="Transcribed_RNA"/>
</dbReference>
<dbReference type="AlphaFoldDB" id="A0A0E9P7N6"/>